<sequence>MKKNITLIAFLFIVSHTFSQQIGDGLAKGINDFTTPLMSGVYGSIDPTIGGTPDISSVYQHLFVIRHLNPDNNHQLQIGASYSENDRLFFRKIARALTPANPSWIELATRGVNTFEGSQNINGTVKIQTANANYNENLRLLPSTVSDYSSIALGAVAGDLGTGIGQWTIVRYPQTYNYMFSLRYNSTDYFNILTDGNIGIGVTNPKNKLDVNGTIHSKEVKVDLEGWSDFVFKKEYKLPTLEEVEKHISEKGHLENIPSEEEALKNGINLGEMNAKLLQKIEELTLYTIQQSKEIQTLKEENKSFRSLSERLSKLEQQQK</sequence>
<proteinExistence type="predicted"/>
<organism evidence="1 2">
    <name type="scientific">Flavobacterium hydatis</name>
    <name type="common">Cytophaga aquatilis</name>
    <dbReference type="NCBI Taxonomy" id="991"/>
    <lineage>
        <taxon>Bacteria</taxon>
        <taxon>Pseudomonadati</taxon>
        <taxon>Bacteroidota</taxon>
        <taxon>Flavobacteriia</taxon>
        <taxon>Flavobacteriales</taxon>
        <taxon>Flavobacteriaceae</taxon>
        <taxon>Flavobacterium</taxon>
    </lineage>
</organism>
<protein>
    <submittedName>
        <fullName evidence="1">Uncharacterized protein</fullName>
    </submittedName>
</protein>
<dbReference type="EMBL" id="MUGY01000028">
    <property type="protein sequence ID" value="OXA90298.1"/>
    <property type="molecule type" value="Genomic_DNA"/>
</dbReference>
<name>A0ABX4CB58_FLAHY</name>
<gene>
    <name evidence="1" type="ORF">B0A62_19700</name>
</gene>
<keyword evidence="2" id="KW-1185">Reference proteome</keyword>
<comment type="caution">
    <text evidence="1">The sequence shown here is derived from an EMBL/GenBank/DDBJ whole genome shotgun (WGS) entry which is preliminary data.</text>
</comment>
<dbReference type="Proteomes" id="UP000198424">
    <property type="component" value="Unassembled WGS sequence"/>
</dbReference>
<evidence type="ECO:0000313" key="1">
    <source>
        <dbReference type="EMBL" id="OXA90298.1"/>
    </source>
</evidence>
<accession>A0ABX4CB58</accession>
<evidence type="ECO:0000313" key="2">
    <source>
        <dbReference type="Proteomes" id="UP000198424"/>
    </source>
</evidence>
<dbReference type="RefSeq" id="WP_051885862.1">
    <property type="nucleotide sequence ID" value="NZ_JBEWQG010000024.1"/>
</dbReference>
<reference evidence="1 2" key="1">
    <citation type="submission" date="2016-11" db="EMBL/GenBank/DDBJ databases">
        <title>Whole genomes of Flavobacteriaceae.</title>
        <authorList>
            <person name="Stine C."/>
            <person name="Li C."/>
            <person name="Tadesse D."/>
        </authorList>
    </citation>
    <scope>NUCLEOTIDE SEQUENCE [LARGE SCALE GENOMIC DNA]</scope>
    <source>
        <strain evidence="1 2">ATCC 29551</strain>
    </source>
</reference>